<keyword evidence="7 9" id="KW-0067">ATP-binding</keyword>
<keyword evidence="13" id="KW-1185">Reference proteome</keyword>
<dbReference type="SUPFAM" id="SSF54211">
    <property type="entry name" value="Ribosomal protein S5 domain 2-like"/>
    <property type="match status" value="1"/>
</dbReference>
<keyword evidence="5 9" id="KW-0547">Nucleotide-binding</keyword>
<reference evidence="13" key="1">
    <citation type="journal article" date="2019" name="Int. J. Syst. Evol. Microbiol.">
        <title>The Global Catalogue of Microorganisms (GCM) 10K type strain sequencing project: providing services to taxonomists for standard genome sequencing and annotation.</title>
        <authorList>
            <consortium name="The Broad Institute Genomics Platform"/>
            <consortium name="The Broad Institute Genome Sequencing Center for Infectious Disease"/>
            <person name="Wu L."/>
            <person name="Ma J."/>
        </authorList>
    </citation>
    <scope>NUCLEOTIDE SEQUENCE [LARGE SCALE GENOMIC DNA]</scope>
    <source>
        <strain evidence="13">KACC 14249</strain>
    </source>
</reference>
<dbReference type="SUPFAM" id="SSF55060">
    <property type="entry name" value="GHMP Kinase, C-terminal domain"/>
    <property type="match status" value="1"/>
</dbReference>
<feature type="binding site" evidence="9">
    <location>
        <begin position="102"/>
        <end position="112"/>
    </location>
    <ligand>
        <name>ATP</name>
        <dbReference type="ChEBI" id="CHEBI:30616"/>
    </ligand>
</feature>
<dbReference type="Pfam" id="PF00288">
    <property type="entry name" value="GHMP_kinases_N"/>
    <property type="match status" value="1"/>
</dbReference>
<evidence type="ECO:0000256" key="7">
    <source>
        <dbReference type="ARBA" id="ARBA00022840"/>
    </source>
</evidence>
<evidence type="ECO:0000256" key="4">
    <source>
        <dbReference type="ARBA" id="ARBA00022679"/>
    </source>
</evidence>
<feature type="domain" description="GHMP kinase C-terminal" evidence="11">
    <location>
        <begin position="211"/>
        <end position="285"/>
    </location>
</feature>
<evidence type="ECO:0000256" key="9">
    <source>
        <dbReference type="HAMAP-Rule" id="MF_00061"/>
    </source>
</evidence>
<dbReference type="PIRSF" id="PIRSF010376">
    <property type="entry name" value="IspE"/>
    <property type="match status" value="1"/>
</dbReference>
<evidence type="ECO:0000259" key="10">
    <source>
        <dbReference type="Pfam" id="PF00288"/>
    </source>
</evidence>
<dbReference type="InterPro" id="IPR020568">
    <property type="entry name" value="Ribosomal_Su5_D2-typ_SF"/>
</dbReference>
<dbReference type="Gene3D" id="3.30.230.10">
    <property type="match status" value="1"/>
</dbReference>
<dbReference type="HAMAP" id="MF_00061">
    <property type="entry name" value="IspE"/>
    <property type="match status" value="1"/>
</dbReference>
<feature type="active site" evidence="9">
    <location>
        <position position="144"/>
    </location>
</feature>
<keyword evidence="9" id="KW-0414">Isoprene biosynthesis</keyword>
<gene>
    <name evidence="9" type="primary">ispE</name>
    <name evidence="12" type="ORF">ACFQDO_05115</name>
</gene>
<evidence type="ECO:0000256" key="1">
    <source>
        <dbReference type="ARBA" id="ARBA00009684"/>
    </source>
</evidence>
<feature type="active site" evidence="9">
    <location>
        <position position="16"/>
    </location>
</feature>
<dbReference type="Proteomes" id="UP001596189">
    <property type="component" value="Unassembled WGS sequence"/>
</dbReference>
<proteinExistence type="inferred from homology"/>
<dbReference type="EC" id="2.7.1.148" evidence="2 9"/>
<comment type="function">
    <text evidence="9">Catalyzes the phosphorylation of the position 2 hydroxy group of 4-diphosphocytidyl-2C-methyl-D-erythritol.</text>
</comment>
<name>A0ABW1JB45_9ACTN</name>
<dbReference type="GO" id="GO:0050515">
    <property type="term" value="F:4-(cytidine 5'-diphospho)-2-C-methyl-D-erythritol kinase activity"/>
    <property type="evidence" value="ECO:0007669"/>
    <property type="project" value="UniProtKB-EC"/>
</dbReference>
<dbReference type="PANTHER" id="PTHR43527:SF2">
    <property type="entry name" value="4-DIPHOSPHOCYTIDYL-2-C-METHYL-D-ERYTHRITOL KINASE, CHLOROPLASTIC"/>
    <property type="match status" value="1"/>
</dbReference>
<evidence type="ECO:0000256" key="2">
    <source>
        <dbReference type="ARBA" id="ARBA00012052"/>
    </source>
</evidence>
<accession>A0ABW1JB45</accession>
<dbReference type="Pfam" id="PF08544">
    <property type="entry name" value="GHMP_kinases_C"/>
    <property type="match status" value="1"/>
</dbReference>
<dbReference type="RefSeq" id="WP_345717993.1">
    <property type="nucleotide sequence ID" value="NZ_BAABFP010000008.1"/>
</dbReference>
<organism evidence="12 13">
    <name type="scientific">Angustibacter luteus</name>
    <dbReference type="NCBI Taxonomy" id="658456"/>
    <lineage>
        <taxon>Bacteria</taxon>
        <taxon>Bacillati</taxon>
        <taxon>Actinomycetota</taxon>
        <taxon>Actinomycetes</taxon>
        <taxon>Kineosporiales</taxon>
        <taxon>Kineosporiaceae</taxon>
    </lineage>
</organism>
<dbReference type="InterPro" id="IPR006204">
    <property type="entry name" value="GHMP_kinase_N_dom"/>
</dbReference>
<evidence type="ECO:0000259" key="11">
    <source>
        <dbReference type="Pfam" id="PF08544"/>
    </source>
</evidence>
<comment type="catalytic activity">
    <reaction evidence="9">
        <text>4-CDP-2-C-methyl-D-erythritol + ATP = 4-CDP-2-C-methyl-D-erythritol 2-phosphate + ADP + H(+)</text>
        <dbReference type="Rhea" id="RHEA:18437"/>
        <dbReference type="ChEBI" id="CHEBI:15378"/>
        <dbReference type="ChEBI" id="CHEBI:30616"/>
        <dbReference type="ChEBI" id="CHEBI:57823"/>
        <dbReference type="ChEBI" id="CHEBI:57919"/>
        <dbReference type="ChEBI" id="CHEBI:456216"/>
        <dbReference type="EC" id="2.7.1.148"/>
    </reaction>
</comment>
<feature type="domain" description="GHMP kinase N-terminal" evidence="10">
    <location>
        <begin position="74"/>
        <end position="152"/>
    </location>
</feature>
<evidence type="ECO:0000256" key="5">
    <source>
        <dbReference type="ARBA" id="ARBA00022741"/>
    </source>
</evidence>
<dbReference type="Gene3D" id="3.30.70.890">
    <property type="entry name" value="GHMP kinase, C-terminal domain"/>
    <property type="match status" value="1"/>
</dbReference>
<dbReference type="InterPro" id="IPR013750">
    <property type="entry name" value="GHMP_kinase_C_dom"/>
</dbReference>
<comment type="caution">
    <text evidence="12">The sequence shown here is derived from an EMBL/GenBank/DDBJ whole genome shotgun (WGS) entry which is preliminary data.</text>
</comment>
<dbReference type="InterPro" id="IPR004424">
    <property type="entry name" value="IspE"/>
</dbReference>
<dbReference type="EMBL" id="JBHSRD010000003">
    <property type="protein sequence ID" value="MFC6006506.1"/>
    <property type="molecule type" value="Genomic_DNA"/>
</dbReference>
<dbReference type="NCBIfam" id="NF002870">
    <property type="entry name" value="PRK03188.1"/>
    <property type="match status" value="1"/>
</dbReference>
<keyword evidence="4 9" id="KW-0808">Transferase</keyword>
<dbReference type="InterPro" id="IPR014721">
    <property type="entry name" value="Ribsml_uS5_D2-typ_fold_subgr"/>
</dbReference>
<dbReference type="NCBIfam" id="TIGR00154">
    <property type="entry name" value="ispE"/>
    <property type="match status" value="1"/>
</dbReference>
<evidence type="ECO:0000256" key="6">
    <source>
        <dbReference type="ARBA" id="ARBA00022777"/>
    </source>
</evidence>
<evidence type="ECO:0000256" key="8">
    <source>
        <dbReference type="ARBA" id="ARBA00032554"/>
    </source>
</evidence>
<evidence type="ECO:0000313" key="13">
    <source>
        <dbReference type="Proteomes" id="UP001596189"/>
    </source>
</evidence>
<comment type="pathway">
    <text evidence="9">Isoprenoid biosynthesis; isopentenyl diphosphate biosynthesis via DXP pathway; isopentenyl diphosphate from 1-deoxy-D-xylulose 5-phosphate: step 3/6.</text>
</comment>
<comment type="similarity">
    <text evidence="1 9">Belongs to the GHMP kinase family. IspE subfamily.</text>
</comment>
<dbReference type="PANTHER" id="PTHR43527">
    <property type="entry name" value="4-DIPHOSPHOCYTIDYL-2-C-METHYL-D-ERYTHRITOL KINASE, CHLOROPLASTIC"/>
    <property type="match status" value="1"/>
</dbReference>
<evidence type="ECO:0000313" key="12">
    <source>
        <dbReference type="EMBL" id="MFC6006506.1"/>
    </source>
</evidence>
<keyword evidence="6 9" id="KW-0418">Kinase</keyword>
<protein>
    <recommendedName>
        <fullName evidence="3 9">4-diphosphocytidyl-2-C-methyl-D-erythritol kinase</fullName>
        <shortName evidence="9">CMK</shortName>
        <ecNumber evidence="2 9">2.7.1.148</ecNumber>
    </recommendedName>
    <alternativeName>
        <fullName evidence="8 9">4-(cytidine-5'-diphospho)-2-C-methyl-D-erythritol kinase</fullName>
    </alternativeName>
</protein>
<sequence>MSGDRTDSVSVRAPAKINLDLSVGALGDDGFHPVSTVYHAVSVFDDVTVTPTGGGLELEVTGEHTDGVPLTPDNLVLRAAQLVARRGGVQAGARILLHKGIPVAAGMAGGSADAAAALVACDAAWRTGLDRAELLELAAQLGADVAFALVGGTAIGAGRGEQITPALARGQYHWVLALSEDGLSTPAVYAEFDRLTAGRALAEPRVGDEVMQALRSGDCVALGKALRNDLQPAAFSLRPDLSDLLEVGLEYGALGGVVSGSGPTLAFLVRDHEHALDLSVALTASGACEVVKRAHGPVHGARVGDLPRLT</sequence>
<dbReference type="InterPro" id="IPR036554">
    <property type="entry name" value="GHMP_kinase_C_sf"/>
</dbReference>
<evidence type="ECO:0000256" key="3">
    <source>
        <dbReference type="ARBA" id="ARBA00017473"/>
    </source>
</evidence>